<feature type="compositionally biased region" description="Low complexity" evidence="1">
    <location>
        <begin position="29"/>
        <end position="39"/>
    </location>
</feature>
<name>A0A1E7F5P8_9STRA</name>
<accession>A0A1E7F5P8</accession>
<dbReference type="AlphaFoldDB" id="A0A1E7F5P8"/>
<dbReference type="Proteomes" id="UP000095751">
    <property type="component" value="Unassembled WGS sequence"/>
</dbReference>
<evidence type="ECO:0000313" key="2">
    <source>
        <dbReference type="EMBL" id="OEU13444.1"/>
    </source>
</evidence>
<proteinExistence type="predicted"/>
<feature type="region of interest" description="Disordered" evidence="1">
    <location>
        <begin position="24"/>
        <end position="104"/>
    </location>
</feature>
<dbReference type="KEGG" id="fcy:FRACYDRAFT_241779"/>
<feature type="compositionally biased region" description="Polar residues" evidence="1">
    <location>
        <begin position="69"/>
        <end position="99"/>
    </location>
</feature>
<reference evidence="2 3" key="1">
    <citation type="submission" date="2016-09" db="EMBL/GenBank/DDBJ databases">
        <title>Extensive genetic diversity and differential bi-allelic expression allows diatom success in the polar Southern Ocean.</title>
        <authorList>
            <consortium name="DOE Joint Genome Institute"/>
            <person name="Mock T."/>
            <person name="Otillar R.P."/>
            <person name="Strauss J."/>
            <person name="Dupont C."/>
            <person name="Frickenhaus S."/>
            <person name="Maumus F."/>
            <person name="Mcmullan M."/>
            <person name="Sanges R."/>
            <person name="Schmutz J."/>
            <person name="Toseland A."/>
            <person name="Valas R."/>
            <person name="Veluchamy A."/>
            <person name="Ward B.J."/>
            <person name="Allen A."/>
            <person name="Barry K."/>
            <person name="Falciatore A."/>
            <person name="Ferrante M."/>
            <person name="Fortunato A.E."/>
            <person name="Gloeckner G."/>
            <person name="Gruber A."/>
            <person name="Hipkin R."/>
            <person name="Janech M."/>
            <person name="Kroth P."/>
            <person name="Leese F."/>
            <person name="Lindquist E."/>
            <person name="Lyon B.R."/>
            <person name="Martin J."/>
            <person name="Mayer C."/>
            <person name="Parker M."/>
            <person name="Quesneville H."/>
            <person name="Raymond J."/>
            <person name="Uhlig C."/>
            <person name="Valentin K.U."/>
            <person name="Worden A.Z."/>
            <person name="Armbrust E.V."/>
            <person name="Bowler C."/>
            <person name="Green B."/>
            <person name="Moulton V."/>
            <person name="Van Oosterhout C."/>
            <person name="Grigoriev I."/>
        </authorList>
    </citation>
    <scope>NUCLEOTIDE SEQUENCE [LARGE SCALE GENOMIC DNA]</scope>
    <source>
        <strain evidence="2 3">CCMP1102</strain>
    </source>
</reference>
<evidence type="ECO:0000256" key="1">
    <source>
        <dbReference type="SAM" id="MobiDB-lite"/>
    </source>
</evidence>
<sequence>MEPTPESSLRRALSFIWKIDEENDAPLVTTAATATATATSNKNKDPTNNKYSQSLIPNKNEQNREEGPSKTTAVAVTVLPQQQQKPNLTISRTCDGNENNKNKKGRTAADLWERYDLTEGINSRDTWELQIVEKQVYKRPKLVPYNGINTVVN</sequence>
<feature type="compositionally biased region" description="Polar residues" evidence="1">
    <location>
        <begin position="48"/>
        <end position="60"/>
    </location>
</feature>
<organism evidence="2 3">
    <name type="scientific">Fragilariopsis cylindrus CCMP1102</name>
    <dbReference type="NCBI Taxonomy" id="635003"/>
    <lineage>
        <taxon>Eukaryota</taxon>
        <taxon>Sar</taxon>
        <taxon>Stramenopiles</taxon>
        <taxon>Ochrophyta</taxon>
        <taxon>Bacillariophyta</taxon>
        <taxon>Bacillariophyceae</taxon>
        <taxon>Bacillariophycidae</taxon>
        <taxon>Bacillariales</taxon>
        <taxon>Bacillariaceae</taxon>
        <taxon>Fragilariopsis</taxon>
    </lineage>
</organism>
<protein>
    <submittedName>
        <fullName evidence="2">Uncharacterized protein</fullName>
    </submittedName>
</protein>
<dbReference type="InParanoid" id="A0A1E7F5P8"/>
<dbReference type="EMBL" id="KV784361">
    <property type="protein sequence ID" value="OEU13444.1"/>
    <property type="molecule type" value="Genomic_DNA"/>
</dbReference>
<evidence type="ECO:0000313" key="3">
    <source>
        <dbReference type="Proteomes" id="UP000095751"/>
    </source>
</evidence>
<keyword evidence="3" id="KW-1185">Reference proteome</keyword>
<gene>
    <name evidence="2" type="ORF">FRACYDRAFT_241779</name>
</gene>